<dbReference type="InterPro" id="IPR012338">
    <property type="entry name" value="Beta-lactam/transpept-like"/>
</dbReference>
<reference evidence="14" key="1">
    <citation type="submission" date="2016-10" db="EMBL/GenBank/DDBJ databases">
        <authorList>
            <person name="Varghese N."/>
        </authorList>
    </citation>
    <scope>NUCLEOTIDE SEQUENCE [LARGE SCALE GENOMIC DNA]</scope>
    <source>
        <strain evidence="14">DSM 44719</strain>
    </source>
</reference>
<evidence type="ECO:0000256" key="5">
    <source>
        <dbReference type="ARBA" id="ARBA00022984"/>
    </source>
</evidence>
<evidence type="ECO:0000256" key="10">
    <source>
        <dbReference type="SAM" id="MobiDB-lite"/>
    </source>
</evidence>
<dbReference type="InterPro" id="IPR018044">
    <property type="entry name" value="Peptidase_S11"/>
</dbReference>
<dbReference type="EMBL" id="FNTL01000004">
    <property type="protein sequence ID" value="SEE49269.1"/>
    <property type="molecule type" value="Genomic_DNA"/>
</dbReference>
<feature type="active site" description="Proton acceptor" evidence="7">
    <location>
        <position position="157"/>
    </location>
</feature>
<keyword evidence="11" id="KW-0472">Membrane</keyword>
<keyword evidence="13" id="KW-0121">Carboxypeptidase</keyword>
<evidence type="ECO:0000259" key="12">
    <source>
        <dbReference type="Pfam" id="PF00768"/>
    </source>
</evidence>
<evidence type="ECO:0000313" key="14">
    <source>
        <dbReference type="Proteomes" id="UP000183407"/>
    </source>
</evidence>
<evidence type="ECO:0000256" key="11">
    <source>
        <dbReference type="SAM" id="Phobius"/>
    </source>
</evidence>
<protein>
    <submittedName>
        <fullName evidence="13">D-alanyl-D-alanine carboxypeptidase (Penicillin-binding protein 5/6)</fullName>
    </submittedName>
</protein>
<dbReference type="InterPro" id="IPR001967">
    <property type="entry name" value="Peptidase_S11_N"/>
</dbReference>
<keyword evidence="2" id="KW-0732">Signal</keyword>
<evidence type="ECO:0000256" key="2">
    <source>
        <dbReference type="ARBA" id="ARBA00022729"/>
    </source>
</evidence>
<keyword evidence="5" id="KW-0573">Peptidoglycan synthesis</keyword>
<evidence type="ECO:0000256" key="8">
    <source>
        <dbReference type="PIRSR" id="PIRSR618044-2"/>
    </source>
</evidence>
<feature type="domain" description="Peptidase S11 D-alanyl-D-alanine carboxypeptidase A N-terminal" evidence="12">
    <location>
        <begin position="122"/>
        <end position="354"/>
    </location>
</feature>
<accession>A0A1H5J9W4</accession>
<keyword evidence="11" id="KW-1133">Transmembrane helix</keyword>
<dbReference type="AlphaFoldDB" id="A0A1H5J9W4"/>
<keyword evidence="13" id="KW-0645">Protease</keyword>
<evidence type="ECO:0000313" key="13">
    <source>
        <dbReference type="EMBL" id="SEE49269.1"/>
    </source>
</evidence>
<sequence length="452" mass="46765">MRVDTASVFGTGWAIAYAAFSMMWRRVCTAVVSGTLLAGLSVSAAGAIPPAVPSSPTSAPFTTPNTDDCPHRSAPAPAIDLSEVPQPGDPTPTAVSVPDEPVGGPKLAECGVTLPDGAPALPDDIAASGWVVADIDSGDVLAAKDPHGRYRPASTIKMLLALVALDELDLDKTVTATAEDAAVEGSAVGIGKNGQYTNRQLMQGLVMASGNDAAHLLARQLGGDTATVEKMNHLADTLGAHDTRTATPSGLDGPGMSSSPFDLALIFHTAMKNPTFAELISTETVQFPGFPKDPAIPEDQDRPPFALANDNQLLYNYEGALGGKTGFTDDARHTYVGGADHGGRRLMVTLMGAEAQPIRPWEQAARLLDYGFALDRDTRVGSLEDLHPAEDGSAAVLAAPPQQDSAAATSSVVASGSDHPDNTLALRAGVGLVGAAVVLVLVLCARRLSRRR</sequence>
<feature type="compositionally biased region" description="Low complexity" evidence="10">
    <location>
        <begin position="52"/>
        <end position="64"/>
    </location>
</feature>
<dbReference type="Gene3D" id="3.40.710.10">
    <property type="entry name" value="DD-peptidase/beta-lactamase superfamily"/>
    <property type="match status" value="1"/>
</dbReference>
<dbReference type="GO" id="GO:0009252">
    <property type="term" value="P:peptidoglycan biosynthetic process"/>
    <property type="evidence" value="ECO:0007669"/>
    <property type="project" value="UniProtKB-KW"/>
</dbReference>
<evidence type="ECO:0000256" key="1">
    <source>
        <dbReference type="ARBA" id="ARBA00007164"/>
    </source>
</evidence>
<dbReference type="PRINTS" id="PR00725">
    <property type="entry name" value="DADACBPTASE1"/>
</dbReference>
<proteinExistence type="inferred from homology"/>
<evidence type="ECO:0000256" key="9">
    <source>
        <dbReference type="RuleBase" id="RU004016"/>
    </source>
</evidence>
<feature type="binding site" evidence="8">
    <location>
        <position position="324"/>
    </location>
    <ligand>
        <name>substrate</name>
    </ligand>
</feature>
<evidence type="ECO:0000256" key="6">
    <source>
        <dbReference type="ARBA" id="ARBA00023316"/>
    </source>
</evidence>
<comment type="similarity">
    <text evidence="1 9">Belongs to the peptidase S11 family.</text>
</comment>
<dbReference type="SUPFAM" id="SSF56601">
    <property type="entry name" value="beta-lactamase/transpeptidase-like"/>
    <property type="match status" value="1"/>
</dbReference>
<keyword evidence="4" id="KW-0133">Cell shape</keyword>
<evidence type="ECO:0000256" key="4">
    <source>
        <dbReference type="ARBA" id="ARBA00022960"/>
    </source>
</evidence>
<feature type="transmembrane region" description="Helical" evidence="11">
    <location>
        <begin position="424"/>
        <end position="445"/>
    </location>
</feature>
<evidence type="ECO:0000256" key="3">
    <source>
        <dbReference type="ARBA" id="ARBA00022801"/>
    </source>
</evidence>
<gene>
    <name evidence="13" type="ORF">SAMN04490220_8055</name>
</gene>
<feature type="active site" evidence="7">
    <location>
        <position position="209"/>
    </location>
</feature>
<keyword evidence="6" id="KW-0961">Cell wall biogenesis/degradation</keyword>
<keyword evidence="3" id="KW-0378">Hydrolase</keyword>
<dbReference type="PANTHER" id="PTHR21581:SF33">
    <property type="entry name" value="D-ALANYL-D-ALANINE CARBOXYPEPTIDASE DACB"/>
    <property type="match status" value="1"/>
</dbReference>
<organism evidence="13 14">
    <name type="scientific">Rhodococcus jostii</name>
    <dbReference type="NCBI Taxonomy" id="132919"/>
    <lineage>
        <taxon>Bacteria</taxon>
        <taxon>Bacillati</taxon>
        <taxon>Actinomycetota</taxon>
        <taxon>Actinomycetes</taxon>
        <taxon>Mycobacteriales</taxon>
        <taxon>Nocardiaceae</taxon>
        <taxon>Rhodococcus</taxon>
    </lineage>
</organism>
<dbReference type="GO" id="GO:0071555">
    <property type="term" value="P:cell wall organization"/>
    <property type="evidence" value="ECO:0007669"/>
    <property type="project" value="UniProtKB-KW"/>
</dbReference>
<evidence type="ECO:0000256" key="7">
    <source>
        <dbReference type="PIRSR" id="PIRSR618044-1"/>
    </source>
</evidence>
<keyword evidence="11" id="KW-0812">Transmembrane</keyword>
<dbReference type="PANTHER" id="PTHR21581">
    <property type="entry name" value="D-ALANYL-D-ALANINE CARBOXYPEPTIDASE"/>
    <property type="match status" value="1"/>
</dbReference>
<feature type="region of interest" description="Disordered" evidence="10">
    <location>
        <begin position="52"/>
        <end position="102"/>
    </location>
</feature>
<dbReference type="GO" id="GO:0006508">
    <property type="term" value="P:proteolysis"/>
    <property type="evidence" value="ECO:0007669"/>
    <property type="project" value="InterPro"/>
</dbReference>
<feature type="active site" description="Acyl-ester intermediate" evidence="7">
    <location>
        <position position="154"/>
    </location>
</feature>
<dbReference type="GO" id="GO:0008360">
    <property type="term" value="P:regulation of cell shape"/>
    <property type="evidence" value="ECO:0007669"/>
    <property type="project" value="UniProtKB-KW"/>
</dbReference>
<dbReference type="Proteomes" id="UP000183407">
    <property type="component" value="Unassembled WGS sequence"/>
</dbReference>
<dbReference type="GO" id="GO:0009002">
    <property type="term" value="F:serine-type D-Ala-D-Ala carboxypeptidase activity"/>
    <property type="evidence" value="ECO:0007669"/>
    <property type="project" value="InterPro"/>
</dbReference>
<dbReference type="Pfam" id="PF00768">
    <property type="entry name" value="Peptidase_S11"/>
    <property type="match status" value="1"/>
</dbReference>
<name>A0A1H5J9W4_RHOJO</name>